<dbReference type="AlphaFoldDB" id="A0A3A2Z0A5"/>
<proteinExistence type="predicted"/>
<organism evidence="1 2">
    <name type="scientific">Aspergillus sclerotialis</name>
    <dbReference type="NCBI Taxonomy" id="2070753"/>
    <lineage>
        <taxon>Eukaryota</taxon>
        <taxon>Fungi</taxon>
        <taxon>Dikarya</taxon>
        <taxon>Ascomycota</taxon>
        <taxon>Pezizomycotina</taxon>
        <taxon>Eurotiomycetes</taxon>
        <taxon>Eurotiomycetidae</taxon>
        <taxon>Eurotiales</taxon>
        <taxon>Aspergillaceae</taxon>
        <taxon>Aspergillus</taxon>
        <taxon>Aspergillus subgen. Polypaecilum</taxon>
    </lineage>
</organism>
<dbReference type="Proteomes" id="UP000266188">
    <property type="component" value="Unassembled WGS sequence"/>
</dbReference>
<dbReference type="EMBL" id="MVGC01003835">
    <property type="protein sequence ID" value="RJE16572.1"/>
    <property type="molecule type" value="Genomic_DNA"/>
</dbReference>
<gene>
    <name evidence="1" type="ORF">PHISCL_11091</name>
</gene>
<comment type="caution">
    <text evidence="1">The sequence shown here is derived from an EMBL/GenBank/DDBJ whole genome shotgun (WGS) entry which is preliminary data.</text>
</comment>
<sequence length="81" mass="9175">METSKAGSKVVSWWWSANAQGRKQLFVTTGLTRTLLKFNSRRGATRYDNAVAKDAREARPWRPQRSSVRTLCIRCPAPTHG</sequence>
<accession>A0A3A2Z0A5</accession>
<evidence type="ECO:0000313" key="1">
    <source>
        <dbReference type="EMBL" id="RJE16572.1"/>
    </source>
</evidence>
<reference evidence="2" key="1">
    <citation type="submission" date="2017-02" db="EMBL/GenBank/DDBJ databases">
        <authorList>
            <person name="Tafer H."/>
            <person name="Lopandic K."/>
        </authorList>
    </citation>
    <scope>NUCLEOTIDE SEQUENCE [LARGE SCALE GENOMIC DNA]</scope>
    <source>
        <strain evidence="2">CBS 366.77</strain>
    </source>
</reference>
<keyword evidence="2" id="KW-1185">Reference proteome</keyword>
<evidence type="ECO:0000313" key="2">
    <source>
        <dbReference type="Proteomes" id="UP000266188"/>
    </source>
</evidence>
<name>A0A3A2Z0A5_9EURO</name>
<dbReference type="OrthoDB" id="5424391at2759"/>
<protein>
    <submittedName>
        <fullName evidence="1">Uncharacterized protein</fullName>
    </submittedName>
</protein>